<name>A0A8S2WAW3_9BILA</name>
<accession>A0A8S2WAW3</accession>
<reference evidence="2" key="1">
    <citation type="submission" date="2021-02" db="EMBL/GenBank/DDBJ databases">
        <authorList>
            <person name="Nowell W R."/>
        </authorList>
    </citation>
    <scope>NUCLEOTIDE SEQUENCE</scope>
</reference>
<gene>
    <name evidence="1" type="ORF">OVA965_LOCUS43208</name>
    <name evidence="2" type="ORF">TMI583_LOCUS45365</name>
</gene>
<protein>
    <submittedName>
        <fullName evidence="2">Uncharacterized protein</fullName>
    </submittedName>
</protein>
<sequence>NIVGQSNAIKQAEIKLIPVSKEMETLTNRSSTALDSFTNIKDQADIHVKRIEKASAIGKNLTNDINSARDQVGKLMEQLKSLQSSLNHSTQINISSLDSAEIEFEQLNLDKIFNGIDQFHMGAIFVKNQTDKLIIEYDTLNRYVNNIDQIARSLPTGCFKNIHIEHSPSSRRS</sequence>
<comment type="caution">
    <text evidence="2">The sequence shown here is derived from an EMBL/GenBank/DDBJ whole genome shotgun (WGS) entry which is preliminary data.</text>
</comment>
<evidence type="ECO:0000313" key="2">
    <source>
        <dbReference type="EMBL" id="CAF4440582.1"/>
    </source>
</evidence>
<dbReference type="Proteomes" id="UP000682733">
    <property type="component" value="Unassembled WGS sequence"/>
</dbReference>
<dbReference type="AlphaFoldDB" id="A0A8S2WAW3"/>
<dbReference type="EMBL" id="CAJNOK010055932">
    <property type="protein sequence ID" value="CAF1621073.1"/>
    <property type="molecule type" value="Genomic_DNA"/>
</dbReference>
<organism evidence="2 3">
    <name type="scientific">Didymodactylos carnosus</name>
    <dbReference type="NCBI Taxonomy" id="1234261"/>
    <lineage>
        <taxon>Eukaryota</taxon>
        <taxon>Metazoa</taxon>
        <taxon>Spiralia</taxon>
        <taxon>Gnathifera</taxon>
        <taxon>Rotifera</taxon>
        <taxon>Eurotatoria</taxon>
        <taxon>Bdelloidea</taxon>
        <taxon>Philodinida</taxon>
        <taxon>Philodinidae</taxon>
        <taxon>Didymodactylos</taxon>
    </lineage>
</organism>
<evidence type="ECO:0000313" key="3">
    <source>
        <dbReference type="Proteomes" id="UP000682733"/>
    </source>
</evidence>
<proteinExistence type="predicted"/>
<evidence type="ECO:0000313" key="1">
    <source>
        <dbReference type="EMBL" id="CAF1621073.1"/>
    </source>
</evidence>
<dbReference type="EMBL" id="CAJOBA010080787">
    <property type="protein sequence ID" value="CAF4440582.1"/>
    <property type="molecule type" value="Genomic_DNA"/>
</dbReference>
<feature type="non-terminal residue" evidence="2">
    <location>
        <position position="1"/>
    </location>
</feature>
<dbReference type="Proteomes" id="UP000677228">
    <property type="component" value="Unassembled WGS sequence"/>
</dbReference>